<evidence type="ECO:0000256" key="3">
    <source>
        <dbReference type="ARBA" id="ARBA00022692"/>
    </source>
</evidence>
<dbReference type="PANTHER" id="PTHR31942:SF34">
    <property type="entry name" value="MLO-LIKE PROTEIN"/>
    <property type="match status" value="1"/>
</dbReference>
<feature type="transmembrane region" description="Helical" evidence="9">
    <location>
        <begin position="32"/>
        <end position="56"/>
    </location>
</feature>
<dbReference type="Pfam" id="PF03094">
    <property type="entry name" value="Mlo"/>
    <property type="match status" value="1"/>
</dbReference>
<evidence type="ECO:0000256" key="7">
    <source>
        <dbReference type="ARBA" id="ARBA00023265"/>
    </source>
</evidence>
<evidence type="ECO:0000256" key="5">
    <source>
        <dbReference type="ARBA" id="ARBA00022989"/>
    </source>
</evidence>
<name>A0ABS8SEV7_DATST</name>
<dbReference type="PANTHER" id="PTHR31942">
    <property type="entry name" value="MLO-LIKE PROTEIN 1"/>
    <property type="match status" value="1"/>
</dbReference>
<dbReference type="InterPro" id="IPR004326">
    <property type="entry name" value="Mlo"/>
</dbReference>
<evidence type="ECO:0000256" key="4">
    <source>
        <dbReference type="ARBA" id="ARBA00022821"/>
    </source>
</evidence>
<keyword evidence="6 9" id="KW-0472">Membrane</keyword>
<evidence type="ECO:0000256" key="6">
    <source>
        <dbReference type="ARBA" id="ARBA00023136"/>
    </source>
</evidence>
<comment type="subcellular location">
    <subcellularLocation>
        <location evidence="1">Membrane</location>
        <topology evidence="1">Multi-pass membrane protein</topology>
    </subcellularLocation>
</comment>
<evidence type="ECO:0000313" key="11">
    <source>
        <dbReference type="Proteomes" id="UP000823775"/>
    </source>
</evidence>
<feature type="region of interest" description="Disordered" evidence="8">
    <location>
        <begin position="90"/>
        <end position="125"/>
    </location>
</feature>
<comment type="similarity">
    <text evidence="2">Belongs to the MLO family.</text>
</comment>
<comment type="caution">
    <text evidence="10">The sequence shown here is derived from an EMBL/GenBank/DDBJ whole genome shotgun (WGS) entry which is preliminary data.</text>
</comment>
<keyword evidence="4" id="KW-0611">Plant defense</keyword>
<accession>A0ABS8SEV7</accession>
<keyword evidence="7" id="KW-0568">Pathogenesis-related protein</keyword>
<evidence type="ECO:0000256" key="8">
    <source>
        <dbReference type="SAM" id="MobiDB-lite"/>
    </source>
</evidence>
<dbReference type="Proteomes" id="UP000823775">
    <property type="component" value="Unassembled WGS sequence"/>
</dbReference>
<feature type="compositionally biased region" description="Polar residues" evidence="8">
    <location>
        <begin position="94"/>
        <end position="111"/>
    </location>
</feature>
<sequence length="125" mass="14514">MGLRIQERGEVVKGVPVVQPGDDLFWFNRPRLLLYLINFVLFQNAFQLAFFAWTWYEFGLKSCFHDHTEDIVIRMTMGIEELAPQCQEAHQRDQQAFQSSNSNVKQASNALSRHVTRPSAARDRT</sequence>
<dbReference type="EMBL" id="JACEIK010000455">
    <property type="protein sequence ID" value="MCD7457422.1"/>
    <property type="molecule type" value="Genomic_DNA"/>
</dbReference>
<proteinExistence type="inferred from homology"/>
<protein>
    <submittedName>
        <fullName evidence="10">MLO-like protein 12</fullName>
    </submittedName>
</protein>
<keyword evidence="3 9" id="KW-0812">Transmembrane</keyword>
<keyword evidence="11" id="KW-1185">Reference proteome</keyword>
<reference evidence="10 11" key="1">
    <citation type="journal article" date="2021" name="BMC Genomics">
        <title>Datura genome reveals duplications of psychoactive alkaloid biosynthetic genes and high mutation rate following tissue culture.</title>
        <authorList>
            <person name="Rajewski A."/>
            <person name="Carter-House D."/>
            <person name="Stajich J."/>
            <person name="Litt A."/>
        </authorList>
    </citation>
    <scope>NUCLEOTIDE SEQUENCE [LARGE SCALE GENOMIC DNA]</scope>
    <source>
        <strain evidence="10">AR-01</strain>
    </source>
</reference>
<organism evidence="10 11">
    <name type="scientific">Datura stramonium</name>
    <name type="common">Jimsonweed</name>
    <name type="synonym">Common thornapple</name>
    <dbReference type="NCBI Taxonomy" id="4076"/>
    <lineage>
        <taxon>Eukaryota</taxon>
        <taxon>Viridiplantae</taxon>
        <taxon>Streptophyta</taxon>
        <taxon>Embryophyta</taxon>
        <taxon>Tracheophyta</taxon>
        <taxon>Spermatophyta</taxon>
        <taxon>Magnoliopsida</taxon>
        <taxon>eudicotyledons</taxon>
        <taxon>Gunneridae</taxon>
        <taxon>Pentapetalae</taxon>
        <taxon>asterids</taxon>
        <taxon>lamiids</taxon>
        <taxon>Solanales</taxon>
        <taxon>Solanaceae</taxon>
        <taxon>Solanoideae</taxon>
        <taxon>Datureae</taxon>
        <taxon>Datura</taxon>
    </lineage>
</organism>
<keyword evidence="5 9" id="KW-1133">Transmembrane helix</keyword>
<evidence type="ECO:0000313" key="10">
    <source>
        <dbReference type="EMBL" id="MCD7457422.1"/>
    </source>
</evidence>
<evidence type="ECO:0000256" key="9">
    <source>
        <dbReference type="SAM" id="Phobius"/>
    </source>
</evidence>
<gene>
    <name evidence="10" type="primary">MLO12_2</name>
    <name evidence="10" type="ORF">HAX54_035045</name>
</gene>
<evidence type="ECO:0000256" key="2">
    <source>
        <dbReference type="ARBA" id="ARBA00006574"/>
    </source>
</evidence>
<evidence type="ECO:0000256" key="1">
    <source>
        <dbReference type="ARBA" id="ARBA00004141"/>
    </source>
</evidence>